<dbReference type="AlphaFoldDB" id="M8BFG8"/>
<dbReference type="OMA" id="QRMSAMK"/>
<name>M8BFG8_AEGTA</name>
<organism evidence="1">
    <name type="scientific">Aegilops tauschii</name>
    <name type="common">Tausch's goatgrass</name>
    <name type="synonym">Aegilops squarrosa</name>
    <dbReference type="NCBI Taxonomy" id="37682"/>
    <lineage>
        <taxon>Eukaryota</taxon>
        <taxon>Viridiplantae</taxon>
        <taxon>Streptophyta</taxon>
        <taxon>Embryophyta</taxon>
        <taxon>Tracheophyta</taxon>
        <taxon>Spermatophyta</taxon>
        <taxon>Magnoliopsida</taxon>
        <taxon>Liliopsida</taxon>
        <taxon>Poales</taxon>
        <taxon>Poaceae</taxon>
        <taxon>BOP clade</taxon>
        <taxon>Pooideae</taxon>
        <taxon>Triticodae</taxon>
        <taxon>Triticeae</taxon>
        <taxon>Triticinae</taxon>
        <taxon>Aegilops</taxon>
    </lineage>
</organism>
<dbReference type="EnsemblPlants" id="EMT12691">
    <property type="protein sequence ID" value="EMT12691"/>
    <property type="gene ID" value="F775_20214"/>
</dbReference>
<proteinExistence type="predicted"/>
<sequence>MDIVVCISFAILALVLTGPYTKAAALADGTTTIDAAAAVSQTMSMSSSLMKDVDGVAPELAAVDSVVHRRVLAQGNVGPSPSLDPNRAICNKACTGGKPYNLQHRP</sequence>
<protein>
    <submittedName>
        <fullName evidence="1">Uncharacterized protein</fullName>
    </submittedName>
</protein>
<accession>M8BFG8</accession>
<reference evidence="1" key="1">
    <citation type="submission" date="2015-06" db="UniProtKB">
        <authorList>
            <consortium name="EnsemblPlants"/>
        </authorList>
    </citation>
    <scope>IDENTIFICATION</scope>
</reference>
<evidence type="ECO:0000313" key="1">
    <source>
        <dbReference type="EnsemblPlants" id="EMT12691"/>
    </source>
</evidence>
<dbReference type="PANTHER" id="PTHR34998">
    <property type="entry name" value="OS04G0357400 PROTEIN-RELATED"/>
    <property type="match status" value="1"/>
</dbReference>